<proteinExistence type="predicted"/>
<name>T1BC92_9ZZZZ</name>
<protein>
    <submittedName>
        <fullName evidence="1">DNA polymerase family B</fullName>
    </submittedName>
</protein>
<dbReference type="PANTHER" id="PTHR10322">
    <property type="entry name" value="DNA POLYMERASE CATALYTIC SUBUNIT"/>
    <property type="match status" value="1"/>
</dbReference>
<comment type="caution">
    <text evidence="1">The sequence shown here is derived from an EMBL/GenBank/DDBJ whole genome shotgun (WGS) entry which is preliminary data.</text>
</comment>
<feature type="non-terminal residue" evidence="1">
    <location>
        <position position="113"/>
    </location>
</feature>
<reference evidence="1" key="1">
    <citation type="submission" date="2013-08" db="EMBL/GenBank/DDBJ databases">
        <authorList>
            <person name="Mendez C."/>
            <person name="Richter M."/>
            <person name="Ferrer M."/>
            <person name="Sanchez J."/>
        </authorList>
    </citation>
    <scope>NUCLEOTIDE SEQUENCE</scope>
</reference>
<dbReference type="EMBL" id="AUZX01005914">
    <property type="protein sequence ID" value="EQD66078.1"/>
    <property type="molecule type" value="Genomic_DNA"/>
</dbReference>
<dbReference type="GO" id="GO:0006261">
    <property type="term" value="P:DNA-templated DNA replication"/>
    <property type="evidence" value="ECO:0007669"/>
    <property type="project" value="TreeGrafter"/>
</dbReference>
<dbReference type="GO" id="GO:0003887">
    <property type="term" value="F:DNA-directed DNA polymerase activity"/>
    <property type="evidence" value="ECO:0007669"/>
    <property type="project" value="TreeGrafter"/>
</dbReference>
<reference evidence="1" key="2">
    <citation type="journal article" date="2014" name="ISME J.">
        <title>Microbial stratification in low pH oxic and suboxic macroscopic growths along an acid mine drainage.</title>
        <authorList>
            <person name="Mendez-Garcia C."/>
            <person name="Mesa V."/>
            <person name="Sprenger R.R."/>
            <person name="Richter M."/>
            <person name="Diez M.S."/>
            <person name="Solano J."/>
            <person name="Bargiela R."/>
            <person name="Golyshina O.V."/>
            <person name="Manteca A."/>
            <person name="Ramos J.L."/>
            <person name="Gallego J.R."/>
            <person name="Llorente I."/>
            <person name="Martins Dos Santos V.A."/>
            <person name="Jensen O.N."/>
            <person name="Pelaez A.I."/>
            <person name="Sanchez J."/>
            <person name="Ferrer M."/>
        </authorList>
    </citation>
    <scope>NUCLEOTIDE SEQUENCE</scope>
</reference>
<gene>
    <name evidence="1" type="ORF">B1A_08265</name>
</gene>
<sequence>FRITGRVVADAWWSVRRDLKPKQETLQFVARTLLGDSKLDVDRRNISQEWARDPKRVMEYCEHDADLAFRILQRLRTVERAADLATVAQLPLEEGLNGRTSQFIDALLVAPGR</sequence>
<accession>T1BC92</accession>
<dbReference type="Gene3D" id="3.30.420.10">
    <property type="entry name" value="Ribonuclease H-like superfamily/Ribonuclease H"/>
    <property type="match status" value="1"/>
</dbReference>
<dbReference type="InterPro" id="IPR036397">
    <property type="entry name" value="RNaseH_sf"/>
</dbReference>
<dbReference type="AlphaFoldDB" id="T1BC92"/>
<feature type="non-terminal residue" evidence="1">
    <location>
        <position position="1"/>
    </location>
</feature>
<dbReference type="GO" id="GO:0003676">
    <property type="term" value="F:nucleic acid binding"/>
    <property type="evidence" value="ECO:0007669"/>
    <property type="project" value="InterPro"/>
</dbReference>
<dbReference type="InterPro" id="IPR012337">
    <property type="entry name" value="RNaseH-like_sf"/>
</dbReference>
<dbReference type="SUPFAM" id="SSF53098">
    <property type="entry name" value="Ribonuclease H-like"/>
    <property type="match status" value="1"/>
</dbReference>
<evidence type="ECO:0000313" key="1">
    <source>
        <dbReference type="EMBL" id="EQD66078.1"/>
    </source>
</evidence>
<dbReference type="PANTHER" id="PTHR10322:SF23">
    <property type="entry name" value="DNA POLYMERASE DELTA CATALYTIC SUBUNIT"/>
    <property type="match status" value="1"/>
</dbReference>
<dbReference type="InterPro" id="IPR050240">
    <property type="entry name" value="DNA_pol_type-B"/>
</dbReference>
<organism evidence="1">
    <name type="scientific">mine drainage metagenome</name>
    <dbReference type="NCBI Taxonomy" id="410659"/>
    <lineage>
        <taxon>unclassified sequences</taxon>
        <taxon>metagenomes</taxon>
        <taxon>ecological metagenomes</taxon>
    </lineage>
</organism>